<keyword evidence="3" id="KW-1185">Reference proteome</keyword>
<dbReference type="Proteomes" id="UP001221757">
    <property type="component" value="Unassembled WGS sequence"/>
</dbReference>
<dbReference type="AlphaFoldDB" id="A0AAD7D5Q5"/>
<accession>A0AAD7D5Q5</accession>
<dbReference type="EMBL" id="JARKIE010000123">
    <property type="protein sequence ID" value="KAJ7680146.1"/>
    <property type="molecule type" value="Genomic_DNA"/>
</dbReference>
<evidence type="ECO:0000313" key="3">
    <source>
        <dbReference type="Proteomes" id="UP001221757"/>
    </source>
</evidence>
<evidence type="ECO:0000313" key="2">
    <source>
        <dbReference type="EMBL" id="KAJ7680146.1"/>
    </source>
</evidence>
<proteinExistence type="predicted"/>
<organism evidence="2 3">
    <name type="scientific">Mycena rosella</name>
    <name type="common">Pink bonnet</name>
    <name type="synonym">Agaricus rosellus</name>
    <dbReference type="NCBI Taxonomy" id="1033263"/>
    <lineage>
        <taxon>Eukaryota</taxon>
        <taxon>Fungi</taxon>
        <taxon>Dikarya</taxon>
        <taxon>Basidiomycota</taxon>
        <taxon>Agaricomycotina</taxon>
        <taxon>Agaricomycetes</taxon>
        <taxon>Agaricomycetidae</taxon>
        <taxon>Agaricales</taxon>
        <taxon>Marasmiineae</taxon>
        <taxon>Mycenaceae</taxon>
        <taxon>Mycena</taxon>
    </lineage>
</organism>
<name>A0AAD7D5Q5_MYCRO</name>
<sequence>MICSTHEYSSAPDSDTLLYQLTLYLKSRRGNAYASIDPGCYSSRWTREGGTAFRSPQLHATALPAQECTCRSPAACCRRRTRLRRACCRRRRLPARHVARRPGGRAQHDLLGGRPRRRARSAPSPPPVWLQRHGMRQQPSRLRQHRCLLQAHRDPER</sequence>
<feature type="region of interest" description="Disordered" evidence="1">
    <location>
        <begin position="98"/>
        <end position="157"/>
    </location>
</feature>
<gene>
    <name evidence="2" type="ORF">B0H17DRAFT_1333854</name>
</gene>
<evidence type="ECO:0000256" key="1">
    <source>
        <dbReference type="SAM" id="MobiDB-lite"/>
    </source>
</evidence>
<reference evidence="2" key="1">
    <citation type="submission" date="2023-03" db="EMBL/GenBank/DDBJ databases">
        <title>Massive genome expansion in bonnet fungi (Mycena s.s.) driven by repeated elements and novel gene families across ecological guilds.</title>
        <authorList>
            <consortium name="Lawrence Berkeley National Laboratory"/>
            <person name="Harder C.B."/>
            <person name="Miyauchi S."/>
            <person name="Viragh M."/>
            <person name="Kuo A."/>
            <person name="Thoen E."/>
            <person name="Andreopoulos B."/>
            <person name="Lu D."/>
            <person name="Skrede I."/>
            <person name="Drula E."/>
            <person name="Henrissat B."/>
            <person name="Morin E."/>
            <person name="Kohler A."/>
            <person name="Barry K."/>
            <person name="LaButti K."/>
            <person name="Morin E."/>
            <person name="Salamov A."/>
            <person name="Lipzen A."/>
            <person name="Mereny Z."/>
            <person name="Hegedus B."/>
            <person name="Baldrian P."/>
            <person name="Stursova M."/>
            <person name="Weitz H."/>
            <person name="Taylor A."/>
            <person name="Grigoriev I.V."/>
            <person name="Nagy L.G."/>
            <person name="Martin F."/>
            <person name="Kauserud H."/>
        </authorList>
    </citation>
    <scope>NUCLEOTIDE SEQUENCE</scope>
    <source>
        <strain evidence="2">CBHHK067</strain>
    </source>
</reference>
<protein>
    <submittedName>
        <fullName evidence="2">Uncharacterized protein</fullName>
    </submittedName>
</protein>
<comment type="caution">
    <text evidence="2">The sequence shown here is derived from an EMBL/GenBank/DDBJ whole genome shotgun (WGS) entry which is preliminary data.</text>
</comment>